<protein>
    <recommendedName>
        <fullName evidence="2">Carbon monoxide dehydrogenase subunit G</fullName>
    </recommendedName>
</protein>
<dbReference type="Proteomes" id="UP000886076">
    <property type="component" value="Unassembled WGS sequence"/>
</dbReference>
<gene>
    <name evidence="1" type="ORF">ENO39_01380</name>
</gene>
<dbReference type="Pfam" id="PF06240">
    <property type="entry name" value="COXG"/>
    <property type="match status" value="1"/>
</dbReference>
<dbReference type="PANTHER" id="PTHR38588:SF1">
    <property type="entry name" value="BLL0334 PROTEIN"/>
    <property type="match status" value="1"/>
</dbReference>
<evidence type="ECO:0008006" key="2">
    <source>
        <dbReference type="Google" id="ProtNLM"/>
    </source>
</evidence>
<dbReference type="InterPro" id="IPR023393">
    <property type="entry name" value="START-like_dom_sf"/>
</dbReference>
<proteinExistence type="predicted"/>
<dbReference type="PANTHER" id="PTHR38588">
    <property type="entry name" value="BLL0334 PROTEIN"/>
    <property type="match status" value="1"/>
</dbReference>
<dbReference type="Gene3D" id="3.30.530.20">
    <property type="match status" value="1"/>
</dbReference>
<reference evidence="1" key="1">
    <citation type="journal article" date="2020" name="mSystems">
        <title>Genome- and Community-Level Interaction Insights into Carbon Utilization and Element Cycling Functions of Hydrothermarchaeota in Hydrothermal Sediment.</title>
        <authorList>
            <person name="Zhou Z."/>
            <person name="Liu Y."/>
            <person name="Xu W."/>
            <person name="Pan J."/>
            <person name="Luo Z.H."/>
            <person name="Li M."/>
        </authorList>
    </citation>
    <scope>NUCLEOTIDE SEQUENCE [LARGE SCALE GENOMIC DNA]</scope>
    <source>
        <strain evidence="1">SpSt-1261</strain>
    </source>
</reference>
<accession>A0A7C2ZW58</accession>
<dbReference type="SUPFAM" id="SSF55961">
    <property type="entry name" value="Bet v1-like"/>
    <property type="match status" value="1"/>
</dbReference>
<organism evidence="1">
    <name type="scientific">Fervidicoccus fontis</name>
    <dbReference type="NCBI Taxonomy" id="683846"/>
    <lineage>
        <taxon>Archaea</taxon>
        <taxon>Thermoproteota</taxon>
        <taxon>Thermoprotei</taxon>
        <taxon>Fervidicoccales</taxon>
        <taxon>Fervidicoccaceae</taxon>
        <taxon>Fervidicoccus</taxon>
    </lineage>
</organism>
<name>A0A7C2ZW58_9CREN</name>
<dbReference type="InterPro" id="IPR010419">
    <property type="entry name" value="CO_DH_gsu"/>
</dbReference>
<sequence>MKNVIIKNSLIINANRGKVASILKDVRNFSDCIPNVISSRTEGSKFSGKVRFKIGSVSGTFDVDGEILEKEPERAYDFYIKSGTSGNIIETKGTITLSDADNGKTLLEYHAEAKLGGMIAALGKIIESTSNDLIKQMFSCIEQKISK</sequence>
<dbReference type="EMBL" id="DSFH01000024">
    <property type="protein sequence ID" value="HEW63699.1"/>
    <property type="molecule type" value="Genomic_DNA"/>
</dbReference>
<evidence type="ECO:0000313" key="1">
    <source>
        <dbReference type="EMBL" id="HEW63699.1"/>
    </source>
</evidence>
<dbReference type="AlphaFoldDB" id="A0A7C2ZW58"/>
<comment type="caution">
    <text evidence="1">The sequence shown here is derived from an EMBL/GenBank/DDBJ whole genome shotgun (WGS) entry which is preliminary data.</text>
</comment>